<comment type="caution">
    <text evidence="2">The sequence shown here is derived from an EMBL/GenBank/DDBJ whole genome shotgun (WGS) entry which is preliminary data.</text>
</comment>
<dbReference type="InterPro" id="IPR050855">
    <property type="entry name" value="NDM-1-like"/>
</dbReference>
<dbReference type="AlphaFoldDB" id="A0A644YRH0"/>
<proteinExistence type="predicted"/>
<evidence type="ECO:0000313" key="2">
    <source>
        <dbReference type="EMBL" id="MPM30578.1"/>
    </source>
</evidence>
<dbReference type="Pfam" id="PF00753">
    <property type="entry name" value="Lactamase_B"/>
    <property type="match status" value="1"/>
</dbReference>
<dbReference type="SMART" id="SM00849">
    <property type="entry name" value="Lactamase_B"/>
    <property type="match status" value="1"/>
</dbReference>
<accession>A0A644YRH0</accession>
<feature type="domain" description="Metallo-beta-lactamase" evidence="1">
    <location>
        <begin position="42"/>
        <end position="269"/>
    </location>
</feature>
<gene>
    <name evidence="2" type="ORF">SDC9_77128</name>
</gene>
<protein>
    <recommendedName>
        <fullName evidence="1">Metallo-beta-lactamase domain-containing protein</fullName>
    </recommendedName>
</protein>
<evidence type="ECO:0000259" key="1">
    <source>
        <dbReference type="SMART" id="SM00849"/>
    </source>
</evidence>
<dbReference type="Gene3D" id="3.60.15.10">
    <property type="entry name" value="Ribonuclease Z/Hydroxyacylglutathione hydrolase-like"/>
    <property type="match status" value="1"/>
</dbReference>
<sequence length="340" mass="37772">MPVKTAFSVLFLVLLLNVLTAQTDYPQPQMIADNLYEVALDGCNSVFLVTDSGVVVVDAGISPMDGYNLKSSISSVTDKPVKYVLITHHHFDHVGGVQVFLPGARVIAAAGLYNNMQNSGKKLFDDFIAEMDSLFENYKTKTAALISKYMESGEKEKADSIQANISFFGSYIDSCKAVRIFKPDVEFEKSYTLKFGGHKIMLTHPGPAHTGSDCIVYFPEFHVVHLGDLYLEKTFPLIDKPAGASIDSWIKILKKLAGNKKYEHLICGHGQISNRSDLLVMRQLLVDMKAEVKKAKYAGQPLPETAIKAIMEKYPGYGAPDLLEKDIRMLDQEVVARVYY</sequence>
<dbReference type="CDD" id="cd16282">
    <property type="entry name" value="metallo-hydrolase-like_MBL-fold"/>
    <property type="match status" value="1"/>
</dbReference>
<organism evidence="2">
    <name type="scientific">bioreactor metagenome</name>
    <dbReference type="NCBI Taxonomy" id="1076179"/>
    <lineage>
        <taxon>unclassified sequences</taxon>
        <taxon>metagenomes</taxon>
        <taxon>ecological metagenomes</taxon>
    </lineage>
</organism>
<name>A0A644YRH0_9ZZZZ</name>
<dbReference type="PANTHER" id="PTHR42951">
    <property type="entry name" value="METALLO-BETA-LACTAMASE DOMAIN-CONTAINING"/>
    <property type="match status" value="1"/>
</dbReference>
<dbReference type="InterPro" id="IPR036866">
    <property type="entry name" value="RibonucZ/Hydroxyglut_hydro"/>
</dbReference>
<reference evidence="2" key="1">
    <citation type="submission" date="2019-08" db="EMBL/GenBank/DDBJ databases">
        <authorList>
            <person name="Kucharzyk K."/>
            <person name="Murdoch R.W."/>
            <person name="Higgins S."/>
            <person name="Loffler F."/>
        </authorList>
    </citation>
    <scope>NUCLEOTIDE SEQUENCE</scope>
</reference>
<dbReference type="InterPro" id="IPR001279">
    <property type="entry name" value="Metallo-B-lactamas"/>
</dbReference>
<dbReference type="PANTHER" id="PTHR42951:SF4">
    <property type="entry name" value="ACYL-COENZYME A THIOESTERASE MBLAC2"/>
    <property type="match status" value="1"/>
</dbReference>
<dbReference type="EMBL" id="VSSQ01005827">
    <property type="protein sequence ID" value="MPM30578.1"/>
    <property type="molecule type" value="Genomic_DNA"/>
</dbReference>
<dbReference type="SUPFAM" id="SSF56281">
    <property type="entry name" value="Metallo-hydrolase/oxidoreductase"/>
    <property type="match status" value="1"/>
</dbReference>